<dbReference type="GO" id="GO:0007264">
    <property type="term" value="P:small GTPase-mediated signal transduction"/>
    <property type="evidence" value="ECO:0007669"/>
    <property type="project" value="InterPro"/>
</dbReference>
<name>E6ZQK5_SPORE</name>
<feature type="compositionally biased region" description="Low complexity" evidence="1">
    <location>
        <begin position="198"/>
        <end position="227"/>
    </location>
</feature>
<feature type="compositionally biased region" description="Low complexity" evidence="1">
    <location>
        <begin position="121"/>
        <end position="139"/>
    </location>
</feature>
<dbReference type="SUPFAM" id="SSF48350">
    <property type="entry name" value="GTPase activation domain, GAP"/>
    <property type="match status" value="1"/>
</dbReference>
<feature type="compositionally biased region" description="Low complexity" evidence="1">
    <location>
        <begin position="29"/>
        <end position="59"/>
    </location>
</feature>
<feature type="region of interest" description="Disordered" evidence="1">
    <location>
        <begin position="1326"/>
        <end position="1349"/>
    </location>
</feature>
<dbReference type="PANTHER" id="PTHR12783:SF5">
    <property type="entry name" value="RALA-BINDING PROTEIN 1"/>
    <property type="match status" value="1"/>
</dbReference>
<dbReference type="InterPro" id="IPR000198">
    <property type="entry name" value="RhoGAP_dom"/>
</dbReference>
<feature type="region of interest" description="Disordered" evidence="1">
    <location>
        <begin position="747"/>
        <end position="771"/>
    </location>
</feature>
<dbReference type="GO" id="GO:0005096">
    <property type="term" value="F:GTPase activator activity"/>
    <property type="evidence" value="ECO:0007669"/>
    <property type="project" value="InterPro"/>
</dbReference>
<feature type="compositionally biased region" description="Polar residues" evidence="1">
    <location>
        <begin position="747"/>
        <end position="761"/>
    </location>
</feature>
<protein>
    <recommendedName>
        <fullName evidence="2">Rho-GAP domain-containing protein</fullName>
    </recommendedName>
</protein>
<organism evidence="3 4">
    <name type="scientific">Sporisorium reilianum (strain SRZ2)</name>
    <name type="common">Maize head smut fungus</name>
    <dbReference type="NCBI Taxonomy" id="999809"/>
    <lineage>
        <taxon>Eukaryota</taxon>
        <taxon>Fungi</taxon>
        <taxon>Dikarya</taxon>
        <taxon>Basidiomycota</taxon>
        <taxon>Ustilaginomycotina</taxon>
        <taxon>Ustilaginomycetes</taxon>
        <taxon>Ustilaginales</taxon>
        <taxon>Ustilaginaceae</taxon>
        <taxon>Sporisorium</taxon>
    </lineage>
</organism>
<feature type="compositionally biased region" description="Low complexity" evidence="1">
    <location>
        <begin position="467"/>
        <end position="485"/>
    </location>
</feature>
<gene>
    <name evidence="3" type="ORF">sr16014</name>
</gene>
<feature type="region of interest" description="Disordered" evidence="1">
    <location>
        <begin position="676"/>
        <end position="702"/>
    </location>
</feature>
<dbReference type="GO" id="GO:0031267">
    <property type="term" value="F:small GTPase binding"/>
    <property type="evidence" value="ECO:0007669"/>
    <property type="project" value="InterPro"/>
</dbReference>
<feature type="region of interest" description="Disordered" evidence="1">
    <location>
        <begin position="580"/>
        <end position="644"/>
    </location>
</feature>
<dbReference type="InterPro" id="IPR039767">
    <property type="entry name" value="RALBP1"/>
</dbReference>
<evidence type="ECO:0000256" key="1">
    <source>
        <dbReference type="SAM" id="MobiDB-lite"/>
    </source>
</evidence>
<feature type="region of interest" description="Disordered" evidence="1">
    <location>
        <begin position="107"/>
        <end position="227"/>
    </location>
</feature>
<feature type="region of interest" description="Disordered" evidence="1">
    <location>
        <begin position="1361"/>
        <end position="1432"/>
    </location>
</feature>
<dbReference type="VEuPathDB" id="FungiDB:sr16014"/>
<evidence type="ECO:0000313" key="4">
    <source>
        <dbReference type="Proteomes" id="UP000008867"/>
    </source>
</evidence>
<dbReference type="OrthoDB" id="185175at2759"/>
<feature type="compositionally biased region" description="Basic and acidic residues" evidence="1">
    <location>
        <begin position="175"/>
        <end position="190"/>
    </location>
</feature>
<dbReference type="PROSITE" id="PS50238">
    <property type="entry name" value="RHOGAP"/>
    <property type="match status" value="1"/>
</dbReference>
<feature type="region of interest" description="Disordered" evidence="1">
    <location>
        <begin position="1260"/>
        <end position="1293"/>
    </location>
</feature>
<accession>E6ZQK5</accession>
<dbReference type="CDD" id="cd00159">
    <property type="entry name" value="RhoGAP"/>
    <property type="match status" value="1"/>
</dbReference>
<feature type="domain" description="Rho-GAP" evidence="2">
    <location>
        <begin position="858"/>
        <end position="1076"/>
    </location>
</feature>
<dbReference type="InterPro" id="IPR008936">
    <property type="entry name" value="Rho_GTPase_activation_prot"/>
</dbReference>
<dbReference type="Pfam" id="PF00620">
    <property type="entry name" value="RhoGAP"/>
    <property type="match status" value="1"/>
</dbReference>
<dbReference type="Proteomes" id="UP000008867">
    <property type="component" value="Chromosome 16"/>
</dbReference>
<feature type="compositionally biased region" description="Low complexity" evidence="1">
    <location>
        <begin position="439"/>
        <end position="459"/>
    </location>
</feature>
<proteinExistence type="predicted"/>
<feature type="compositionally biased region" description="Low complexity" evidence="1">
    <location>
        <begin position="602"/>
        <end position="617"/>
    </location>
</feature>
<feature type="region of interest" description="Disordered" evidence="1">
    <location>
        <begin position="1124"/>
        <end position="1196"/>
    </location>
</feature>
<feature type="compositionally biased region" description="Polar residues" evidence="1">
    <location>
        <begin position="333"/>
        <end position="353"/>
    </location>
</feature>
<dbReference type="PANTHER" id="PTHR12783">
    <property type="entry name" value="RALA BINDING PROTEIN 1 RALBP1"/>
    <property type="match status" value="1"/>
</dbReference>
<sequence>MPLTHSYSSSAIASRTRHDKGVNGAAMASGSNHSHTNSNSGIHILNSDSSTSLDASSATEPDSAARSRLFSSGRKSPVPFRRFRRLSSSNSLNIATAPPALVASQSFDAQQNHDSHIPAYPSASTSRRTASPAPLHTPRAAPPPLPSSSTKPAFHRPKRTKSSSISILSSGLGLRSRDNHHLDPSSDADVRRRHRKSASLSSSDVDFSNSALDARRSASPSPSLSESVYSIHRDAAATSTALKSKQHKQAWYQAQQKTIQLDNPHNRGAPHPDSDSSKLFPLNVDVSDHSQRGPARAQTDSRSPRPVVETFLSEQEMLAAGIHIIRRRDADTKSTSPRSNDSPNLATPRMSDQASMPAMPARLYGADHPDFLELIDSPVDRKASTPLLEQLVDPSASSASMRPALSHSRNKSSTGSLSVSSASSTDYLPHSANTHDDGSSLNNGSTGSLSSGSKHSFSFAKLRRAGSRQGQAAASSRPSTANSSSEDVSSNRPFLFPSRNLSSTQQQQQQQQQHPSVAAPGYLTPGPGPSASPFLNKHSATVGRASRSISTGDTAKNGLAQVFNGRGSSAATVGASSSAYTASASNGLPPPKPSLLTAFPRSHGSSSSTLGSISAPSTAQDASFRSARGNGLHSGDLLQPPASAGAGNGVYRSIAHSRSQEAVAEARLDAEALRASAGTPLPPPRRLHQPRGAYGSSAAGGAGASTAMGRTISGSGGGVVGALGHVGQLGAAVGRRGWDFMKTLQNSNSTGSGAVATSSRPAASRAGSYSAAENEPTRQWLMLLDAPDSGAARAGHGSIFGAPLQDVVLRSRLSSITSEGGIDDHLGVPDLGTDFSANFLESPRVTPRASVAGAAANEPLSREEARHLFLPRVVVRCIQSLEKWGPSEEGIYRISGRSSHTSKLRSFFSDPRNDLRLDEISPADLDINSVCSLLKSYLRELPEALIPLAQSQALDQAVARLLADAPDAAATGAAGGSSGKATEARAANVDPRKVATELSPLMRQLPLYNWYLLRELTEHLGMLAQPDVVARTKMPISNLTLVLAPTVSISLPLLQVLVRHRQAVFAGPLPGEDFAVVAAASVAAVGQQGKRTQPPPKPAKPEKLGSPSSRLPVMVRKRASSIGLGALLSSPTRKTAAPKVEDTSRSSHHRRTSSATPSIDMPAYLVEAAAAAASRPTTPSPVSSPSFAPHDAYERPSTSLGHFAELAPSRPSASTLTRDRFGGSRDAALRFNALALDDDGGGRADSTPIARYYARIREEAEREREQRHAEEERHGAKTPLALPASSSLSSMPVCASTPDRAELQRYWAEKSASPAVAGGVVDVESGRTSALDRPRPPTSRSASFFAGRSRRHDSVASGLGAFGASSSSSIPKLVPRSESSSSVEGVQPLRIVKRSTSSNSGAGAGVASGKEHDAEVVEDVQTTPRMRNRAEMDGAADVKVQIARYLADGPRRV</sequence>
<feature type="region of interest" description="Disordered" evidence="1">
    <location>
        <begin position="1086"/>
        <end position="1112"/>
    </location>
</feature>
<feature type="compositionally biased region" description="Low complexity" evidence="1">
    <location>
        <begin position="1279"/>
        <end position="1293"/>
    </location>
</feature>
<dbReference type="Gene3D" id="1.10.555.10">
    <property type="entry name" value="Rho GTPase activation protein"/>
    <property type="match status" value="1"/>
</dbReference>
<evidence type="ECO:0000313" key="3">
    <source>
        <dbReference type="EMBL" id="CBQ69512.1"/>
    </source>
</evidence>
<feature type="compositionally biased region" description="Polar residues" evidence="1">
    <location>
        <begin position="1"/>
        <end position="13"/>
    </location>
</feature>
<evidence type="ECO:0000259" key="2">
    <source>
        <dbReference type="PROSITE" id="PS50238"/>
    </source>
</evidence>
<dbReference type="SMART" id="SM00324">
    <property type="entry name" value="RhoGAP"/>
    <property type="match status" value="1"/>
</dbReference>
<keyword evidence="4" id="KW-1185">Reference proteome</keyword>
<feature type="compositionally biased region" description="Low complexity" evidence="1">
    <location>
        <begin position="162"/>
        <end position="174"/>
    </location>
</feature>
<feature type="compositionally biased region" description="Low complexity" evidence="1">
    <location>
        <begin position="1397"/>
        <end position="1408"/>
    </location>
</feature>
<dbReference type="eggNOG" id="KOG4370">
    <property type="taxonomic scope" value="Eukaryota"/>
</dbReference>
<feature type="compositionally biased region" description="Low complexity" evidence="1">
    <location>
        <begin position="1168"/>
        <end position="1189"/>
    </location>
</feature>
<dbReference type="HOGENOM" id="CLU_005395_0_0_1"/>
<dbReference type="EMBL" id="FQ311437">
    <property type="protein sequence ID" value="CBQ69512.1"/>
    <property type="molecule type" value="Genomic_DNA"/>
</dbReference>
<feature type="region of interest" description="Disordered" evidence="1">
    <location>
        <begin position="1"/>
        <end position="76"/>
    </location>
</feature>
<feature type="region of interest" description="Disordered" evidence="1">
    <location>
        <begin position="326"/>
        <end position="353"/>
    </location>
</feature>
<feature type="region of interest" description="Disordered" evidence="1">
    <location>
        <begin position="262"/>
        <end position="306"/>
    </location>
</feature>
<feature type="compositionally biased region" description="Basic and acidic residues" evidence="1">
    <location>
        <begin position="1260"/>
        <end position="1275"/>
    </location>
</feature>
<feature type="region of interest" description="Disordered" evidence="1">
    <location>
        <begin position="392"/>
        <end position="553"/>
    </location>
</feature>
<reference evidence="3 4" key="1">
    <citation type="journal article" date="2010" name="Science">
        <title>Pathogenicity determinants in smut fungi revealed by genome comparison.</title>
        <authorList>
            <person name="Schirawski J."/>
            <person name="Mannhaupt G."/>
            <person name="Muench K."/>
            <person name="Brefort T."/>
            <person name="Schipper K."/>
            <person name="Doehlemann G."/>
            <person name="Di Stasio M."/>
            <person name="Roessel N."/>
            <person name="Mendoza-Mendoza A."/>
            <person name="Pester D."/>
            <person name="Mueller O."/>
            <person name="Winterberg B."/>
            <person name="Meyer E."/>
            <person name="Ghareeb H."/>
            <person name="Wollenberg T."/>
            <person name="Muensterkoetter M."/>
            <person name="Wong P."/>
            <person name="Walter M."/>
            <person name="Stukenbrock E."/>
            <person name="Gueldener U."/>
            <person name="Kahmann R."/>
        </authorList>
    </citation>
    <scope>NUCLEOTIDE SEQUENCE [LARGE SCALE GENOMIC DNA]</scope>
    <source>
        <strain evidence="4">SRZ2</strain>
    </source>
</reference>
<feature type="compositionally biased region" description="Low complexity" evidence="1">
    <location>
        <begin position="412"/>
        <end position="424"/>
    </location>
</feature>